<dbReference type="PROSITE" id="PS51194">
    <property type="entry name" value="HELICASE_CTER"/>
    <property type="match status" value="1"/>
</dbReference>
<evidence type="ECO:0000313" key="3">
    <source>
        <dbReference type="EMBL" id="QGS52067.1"/>
    </source>
</evidence>
<dbReference type="InterPro" id="IPR027417">
    <property type="entry name" value="P-loop_NTPase"/>
</dbReference>
<organism evidence="3 4">
    <name type="scientific">Spiroplasma tabanidicola</name>
    <dbReference type="NCBI Taxonomy" id="324079"/>
    <lineage>
        <taxon>Bacteria</taxon>
        <taxon>Bacillati</taxon>
        <taxon>Mycoplasmatota</taxon>
        <taxon>Mollicutes</taxon>
        <taxon>Entomoplasmatales</taxon>
        <taxon>Spiroplasmataceae</taxon>
        <taxon>Spiroplasma</taxon>
    </lineage>
</organism>
<keyword evidence="3" id="KW-0378">Hydrolase</keyword>
<reference evidence="3 4" key="1">
    <citation type="submission" date="2019-11" db="EMBL/GenBank/DDBJ databases">
        <title>Complete genome sequence of Spiroplasma tabanidicola TAUS-1 (DSM 22603).</title>
        <authorList>
            <person name="Huang C.-T."/>
            <person name="Lin Y.-C."/>
            <person name="Kuo C.-H."/>
        </authorList>
    </citation>
    <scope>NUCLEOTIDE SEQUENCE [LARGE SCALE GENOMIC DNA]</scope>
    <source>
        <strain evidence="3 4">TAUS-1</strain>
    </source>
</reference>
<dbReference type="GO" id="GO:0016787">
    <property type="term" value="F:hydrolase activity"/>
    <property type="evidence" value="ECO:0007669"/>
    <property type="project" value="InterPro"/>
</dbReference>
<dbReference type="SMART" id="SM00487">
    <property type="entry name" value="DEXDc"/>
    <property type="match status" value="1"/>
</dbReference>
<proteinExistence type="predicted"/>
<dbReference type="SUPFAM" id="SSF52540">
    <property type="entry name" value="P-loop containing nucleoside triphosphate hydrolases"/>
    <property type="match status" value="1"/>
</dbReference>
<dbReference type="Pfam" id="PF00271">
    <property type="entry name" value="Helicase_C"/>
    <property type="match status" value="1"/>
</dbReference>
<dbReference type="AlphaFoldDB" id="A0A6I6C5E1"/>
<feature type="domain" description="Helicase ATP-binding" evidence="1">
    <location>
        <begin position="204"/>
        <end position="368"/>
    </location>
</feature>
<dbReference type="InterPro" id="IPR006935">
    <property type="entry name" value="Helicase/UvrB_N"/>
</dbReference>
<dbReference type="Gene3D" id="3.30.870.10">
    <property type="entry name" value="Endonuclease Chain A"/>
    <property type="match status" value="1"/>
</dbReference>
<dbReference type="InterPro" id="IPR001650">
    <property type="entry name" value="Helicase_C-like"/>
</dbReference>
<keyword evidence="3" id="KW-0347">Helicase</keyword>
<dbReference type="RefSeq" id="WP_156006657.1">
    <property type="nucleotide sequence ID" value="NZ_CP046276.1"/>
</dbReference>
<name>A0A6I6C5E1_9MOLU</name>
<dbReference type="OrthoDB" id="9802848at2"/>
<dbReference type="InterPro" id="IPR014001">
    <property type="entry name" value="Helicase_ATP-bd"/>
</dbReference>
<dbReference type="GO" id="GO:0003677">
    <property type="term" value="F:DNA binding"/>
    <property type="evidence" value="ECO:0007669"/>
    <property type="project" value="InterPro"/>
</dbReference>
<dbReference type="CDD" id="cd18799">
    <property type="entry name" value="SF2_C_EcoAI-like"/>
    <property type="match status" value="1"/>
</dbReference>
<protein>
    <submittedName>
        <fullName evidence="3">DEAD/DEAH box helicase</fullName>
    </submittedName>
</protein>
<keyword evidence="4" id="KW-1185">Reference proteome</keyword>
<gene>
    <name evidence="3" type="ORF">STABA_v1c07100</name>
</gene>
<dbReference type="EMBL" id="CP046276">
    <property type="protein sequence ID" value="QGS52067.1"/>
    <property type="molecule type" value="Genomic_DNA"/>
</dbReference>
<dbReference type="Proteomes" id="UP000424468">
    <property type="component" value="Chromosome"/>
</dbReference>
<dbReference type="PANTHER" id="PTHR47396:SF1">
    <property type="entry name" value="ATP-DEPENDENT HELICASE IRC3-RELATED"/>
    <property type="match status" value="1"/>
</dbReference>
<dbReference type="Gene3D" id="3.40.50.300">
    <property type="entry name" value="P-loop containing nucleotide triphosphate hydrolases"/>
    <property type="match status" value="2"/>
</dbReference>
<dbReference type="GO" id="GO:0005524">
    <property type="term" value="F:ATP binding"/>
    <property type="evidence" value="ECO:0007669"/>
    <property type="project" value="InterPro"/>
</dbReference>
<keyword evidence="3" id="KW-0067">ATP-binding</keyword>
<evidence type="ECO:0000313" key="4">
    <source>
        <dbReference type="Proteomes" id="UP000424468"/>
    </source>
</evidence>
<evidence type="ECO:0000259" key="1">
    <source>
        <dbReference type="PROSITE" id="PS51192"/>
    </source>
</evidence>
<dbReference type="Pfam" id="PF04851">
    <property type="entry name" value="ResIII"/>
    <property type="match status" value="1"/>
</dbReference>
<dbReference type="InterPro" id="IPR050742">
    <property type="entry name" value="Helicase_Restrict-Modif_Enz"/>
</dbReference>
<keyword evidence="3" id="KW-0547">Nucleotide-binding</keyword>
<feature type="domain" description="Helicase C-terminal" evidence="2">
    <location>
        <begin position="424"/>
        <end position="573"/>
    </location>
</feature>
<dbReference type="PROSITE" id="PS51192">
    <property type="entry name" value="HELICASE_ATP_BIND_1"/>
    <property type="match status" value="1"/>
</dbReference>
<dbReference type="SMART" id="SM00490">
    <property type="entry name" value="HELICc"/>
    <property type="match status" value="1"/>
</dbReference>
<dbReference type="PANTHER" id="PTHR47396">
    <property type="entry name" value="TYPE I RESTRICTION ENZYME ECOKI R PROTEIN"/>
    <property type="match status" value="1"/>
</dbReference>
<dbReference type="GO" id="GO:0004386">
    <property type="term" value="F:helicase activity"/>
    <property type="evidence" value="ECO:0007669"/>
    <property type="project" value="UniProtKB-KW"/>
</dbReference>
<dbReference type="KEGG" id="stab:STABA_v1c07100"/>
<sequence>MHYSDLSSTSLVEAIKSFINKTNTFYIISPFITKEAFYEFDKELEDFFGRNGKLKIITSTFTESGESFNYDDLFYISKKYKRNIEIKVQIVKRGEKPLHKKIYGFMYENDFDIILGSANFTYRGLYGKEISSLQSNESKQNLLNEIEYMWNEQGNYKLVNFKELSKEDWIKMENNYFNPFRDKENDNSGFILKDYQQEIIEKYKEDLFEYKNHSVILPTGTGKTIVAAFMFLHLQDVIDKPKLLFTTHRTEILNNAFNRFKQIVKGFEPVLIDTNNQKIIDFESIKNKSVFVTNKLLKNLIDKNKFNKNQFDIIFYDEAHHFDNESETNIFDYIFKYFNPTNNIALTATPERRQGLESITNIFDNVLYHMELHEAIEKKLVCEINYYLMHDKSEIKLTRDDLNSEVKLLLKADNLKRNSLVLDAIRKYLEYCFTTIIFCINIEHAKRINEILINNGYNSDYLVSDDINRSEKLDKFINKKLNFLCVVDILNEGIDIPEIDSVIFLRPTQSKTIYLQQLGRGLRKFNDKKLKVIDIATNIEIKDYWLNRFCNLITETQLVELVDNNCTKFSGLTFDFDELSYNELLKKLKQQKDVLYKNSLSNYIVWDLKCFEILSETNKDFVLIFDKNSRWWYEIYEVNGDNLSIFDINDTSYNLVYKYNGLDFSEFDILKFLKITKSEDDLKITYIHNNIEKINEYSKRKINQLPYNYSLSVFPNAKYIQEGKILYKKFKENKTAYVKKTKNGYILLKNSWIYPYKRKLIDKDVIKVWNQLNVPENFDSLFEIKNDYFFARSKILADVIVGGNSSFPNELSYEDNKKLLRNHYISNICKILNKYDL</sequence>
<dbReference type="GO" id="GO:0005829">
    <property type="term" value="C:cytosol"/>
    <property type="evidence" value="ECO:0007669"/>
    <property type="project" value="TreeGrafter"/>
</dbReference>
<evidence type="ECO:0000259" key="2">
    <source>
        <dbReference type="PROSITE" id="PS51194"/>
    </source>
</evidence>
<accession>A0A6I6C5E1</accession>